<evidence type="ECO:0000313" key="8">
    <source>
        <dbReference type="EMBL" id="NJC26839.1"/>
    </source>
</evidence>
<feature type="transmembrane region" description="Helical" evidence="6">
    <location>
        <begin position="154"/>
        <end position="172"/>
    </location>
</feature>
<comment type="caution">
    <text evidence="8">The sequence shown here is derived from an EMBL/GenBank/DDBJ whole genome shotgun (WGS) entry which is preliminary data.</text>
</comment>
<feature type="transmembrane region" description="Helical" evidence="6">
    <location>
        <begin position="104"/>
        <end position="124"/>
    </location>
</feature>
<sequence>MTTDTLDFDATRTDASVRFAGFGVRLGATVIDYLVLLPFIGAVTYFTMFSPNFSMLALTSILSLLYKPVMEGIYGATVGKMATKIKVVAKENEPITLSQSFLRAAPWLVAGIVGLYFNYLIFQIPGIENADGFMEYGLIVAEHQAEQGTSLNTILQQSIAWLPLVSALVMLGNKRKQAAHDLLAETYVVYKDPAPGSLM</sequence>
<reference evidence="8 9" key="1">
    <citation type="submission" date="2020-03" db="EMBL/GenBank/DDBJ databases">
        <title>Genomic Encyclopedia of Type Strains, Phase IV (KMG-IV): sequencing the most valuable type-strain genomes for metagenomic binning, comparative biology and taxonomic classification.</title>
        <authorList>
            <person name="Goeker M."/>
        </authorList>
    </citation>
    <scope>NUCLEOTIDE SEQUENCE [LARGE SCALE GENOMIC DNA]</scope>
    <source>
        <strain evidence="8 9">DSM 105096</strain>
    </source>
</reference>
<dbReference type="Proteomes" id="UP000770785">
    <property type="component" value="Unassembled WGS sequence"/>
</dbReference>
<dbReference type="PANTHER" id="PTHR36115">
    <property type="entry name" value="PROLINE-RICH ANTIGEN HOMOLOG-RELATED"/>
    <property type="match status" value="1"/>
</dbReference>
<dbReference type="Pfam" id="PF06271">
    <property type="entry name" value="RDD"/>
    <property type="match status" value="1"/>
</dbReference>
<keyword evidence="9" id="KW-1185">Reference proteome</keyword>
<organism evidence="8 9">
    <name type="scientific">Neolewinella antarctica</name>
    <dbReference type="NCBI Taxonomy" id="442734"/>
    <lineage>
        <taxon>Bacteria</taxon>
        <taxon>Pseudomonadati</taxon>
        <taxon>Bacteroidota</taxon>
        <taxon>Saprospiria</taxon>
        <taxon>Saprospirales</taxon>
        <taxon>Lewinellaceae</taxon>
        <taxon>Neolewinella</taxon>
    </lineage>
</organism>
<evidence type="ECO:0000256" key="4">
    <source>
        <dbReference type="ARBA" id="ARBA00022989"/>
    </source>
</evidence>
<evidence type="ECO:0000256" key="6">
    <source>
        <dbReference type="SAM" id="Phobius"/>
    </source>
</evidence>
<comment type="subcellular location">
    <subcellularLocation>
        <location evidence="1">Cell membrane</location>
        <topology evidence="1">Multi-pass membrane protein</topology>
    </subcellularLocation>
</comment>
<keyword evidence="4 6" id="KW-1133">Transmembrane helix</keyword>
<keyword evidence="2" id="KW-1003">Cell membrane</keyword>
<dbReference type="EMBL" id="JAATJH010000003">
    <property type="protein sequence ID" value="NJC26839.1"/>
    <property type="molecule type" value="Genomic_DNA"/>
</dbReference>
<dbReference type="InterPro" id="IPR010432">
    <property type="entry name" value="RDD"/>
</dbReference>
<gene>
    <name evidence="8" type="ORF">GGR27_002349</name>
</gene>
<dbReference type="RefSeq" id="WP_168037597.1">
    <property type="nucleotide sequence ID" value="NZ_JAATJH010000003.1"/>
</dbReference>
<name>A0ABX0XD42_9BACT</name>
<evidence type="ECO:0000313" key="9">
    <source>
        <dbReference type="Proteomes" id="UP000770785"/>
    </source>
</evidence>
<dbReference type="InterPro" id="IPR051791">
    <property type="entry name" value="Pra-immunoreactive"/>
</dbReference>
<keyword evidence="5 6" id="KW-0472">Membrane</keyword>
<evidence type="ECO:0000256" key="3">
    <source>
        <dbReference type="ARBA" id="ARBA00022692"/>
    </source>
</evidence>
<feature type="domain" description="RDD" evidence="7">
    <location>
        <begin position="20"/>
        <end position="184"/>
    </location>
</feature>
<evidence type="ECO:0000256" key="2">
    <source>
        <dbReference type="ARBA" id="ARBA00022475"/>
    </source>
</evidence>
<evidence type="ECO:0000256" key="1">
    <source>
        <dbReference type="ARBA" id="ARBA00004651"/>
    </source>
</evidence>
<proteinExistence type="predicted"/>
<evidence type="ECO:0000259" key="7">
    <source>
        <dbReference type="Pfam" id="PF06271"/>
    </source>
</evidence>
<protein>
    <submittedName>
        <fullName evidence="8">RDD family membrane protein YckC</fullName>
    </submittedName>
</protein>
<keyword evidence="3 6" id="KW-0812">Transmembrane</keyword>
<evidence type="ECO:0000256" key="5">
    <source>
        <dbReference type="ARBA" id="ARBA00023136"/>
    </source>
</evidence>
<accession>A0ABX0XD42</accession>
<feature type="transmembrane region" description="Helical" evidence="6">
    <location>
        <begin position="33"/>
        <end position="66"/>
    </location>
</feature>